<sequence>MNTVMGVDVGGTKILIGIVRPDGTITHERRYPSQRGAQDAAIAAVKRAVAAYWAEMVETKVVPKPDAIGLGLVGQVDHRRAVWLFSIATPILEPCPLGQELMQQYQIPVIADNDVHCATLAEIQFGAGRRFRDFVYLNVGTGIAAGLVSDGRLIRGHQNNAGEVGHIVANIDVPCKCGRTGCIETYASGGGMIRHARALMEQYPDSVLARLDREGRMVSSTIVQAAHEGDVLAIRVADLMMKAQLSMVQDIINFMDPQAIICGGGVFRDSWLLQGIIDGLTGWLPPNNLALLDNITVSQLDPQKIGLIGAALSAYQASV</sequence>
<proteinExistence type="inferred from homology"/>
<dbReference type="Proteomes" id="UP000032483">
    <property type="component" value="Unassembled WGS sequence"/>
</dbReference>
<name>A0A0D8IWW6_9FIRM</name>
<dbReference type="InterPro" id="IPR000600">
    <property type="entry name" value="ROK"/>
</dbReference>
<dbReference type="EMBL" id="JXXK01000026">
    <property type="protein sequence ID" value="KJF38989.1"/>
    <property type="molecule type" value="Genomic_DNA"/>
</dbReference>
<evidence type="ECO:0000256" key="1">
    <source>
        <dbReference type="ARBA" id="ARBA00006479"/>
    </source>
</evidence>
<accession>A0A0D8IWW6</accession>
<evidence type="ECO:0000313" key="2">
    <source>
        <dbReference type="EMBL" id="KJF38989.1"/>
    </source>
</evidence>
<evidence type="ECO:0008006" key="6">
    <source>
        <dbReference type="Google" id="ProtNLM"/>
    </source>
</evidence>
<comment type="similarity">
    <text evidence="1">Belongs to the ROK (NagC/XylR) family.</text>
</comment>
<protein>
    <recommendedName>
        <fullName evidence="6">ROK family protein</fullName>
    </recommendedName>
</protein>
<dbReference type="Gene3D" id="3.30.420.40">
    <property type="match status" value="2"/>
</dbReference>
<evidence type="ECO:0000313" key="3">
    <source>
        <dbReference type="EMBL" id="KUE75509.1"/>
    </source>
</evidence>
<accession>A0A0W7TP29</accession>
<dbReference type="SUPFAM" id="SSF53067">
    <property type="entry name" value="Actin-like ATPase domain"/>
    <property type="match status" value="1"/>
</dbReference>
<organism evidence="2 4">
    <name type="scientific">Ruthenibacterium lactatiformans</name>
    <dbReference type="NCBI Taxonomy" id="1550024"/>
    <lineage>
        <taxon>Bacteria</taxon>
        <taxon>Bacillati</taxon>
        <taxon>Bacillota</taxon>
        <taxon>Clostridia</taxon>
        <taxon>Eubacteriales</taxon>
        <taxon>Oscillospiraceae</taxon>
        <taxon>Ruthenibacterium</taxon>
    </lineage>
</organism>
<dbReference type="RefSeq" id="WP_050006105.1">
    <property type="nucleotide sequence ID" value="NZ_DAWBJP010000021.1"/>
</dbReference>
<dbReference type="PANTHER" id="PTHR18964:SF149">
    <property type="entry name" value="BIFUNCTIONAL UDP-N-ACETYLGLUCOSAMINE 2-EPIMERASE_N-ACETYLMANNOSAMINE KINASE"/>
    <property type="match status" value="1"/>
</dbReference>
<comment type="caution">
    <text evidence="2">The sequence shown here is derived from an EMBL/GenBank/DDBJ whole genome shotgun (WGS) entry which is preliminary data.</text>
</comment>
<gene>
    <name evidence="3" type="ORF">ASJ35_13400</name>
    <name evidence="2" type="ORF">TQ39_14955</name>
</gene>
<reference evidence="2" key="1">
    <citation type="submission" date="2015-02" db="EMBL/GenBank/DDBJ databases">
        <title>A novel member of the family Ruminococcaceae isolated from human feces.</title>
        <authorList>
            <person name="Shkoporov A.N."/>
            <person name="Chaplin A.V."/>
            <person name="Motuzova O.V."/>
            <person name="Kafarskaia L.I."/>
            <person name="Khokhlova E.V."/>
            <person name="Efimov B.A."/>
        </authorList>
    </citation>
    <scope>NUCLEOTIDE SEQUENCE [LARGE SCALE GENOMIC DNA]</scope>
    <source>
        <strain evidence="2">585-1</strain>
    </source>
</reference>
<dbReference type="EMBL" id="LMUA01000020">
    <property type="protein sequence ID" value="KUE75509.1"/>
    <property type="molecule type" value="Genomic_DNA"/>
</dbReference>
<dbReference type="AlphaFoldDB" id="A0A0D8IWW6"/>
<reference evidence="3 5" key="2">
    <citation type="submission" date="2015-10" db="EMBL/GenBank/DDBJ databases">
        <title>A novel member of the family Ruminococcaceae isolated from human faeces.</title>
        <authorList>
            <person name="Shkoporov A.N."/>
            <person name="Chaplin A.V."/>
            <person name="Motuzova O.V."/>
            <person name="Kafarskaia L.I."/>
            <person name="Efimov B.A."/>
        </authorList>
    </citation>
    <scope>NUCLEOTIDE SEQUENCE [LARGE SCALE GENOMIC DNA]</scope>
    <source>
        <strain evidence="3 5">668</strain>
    </source>
</reference>
<dbReference type="Pfam" id="PF00480">
    <property type="entry name" value="ROK"/>
    <property type="match status" value="1"/>
</dbReference>
<evidence type="ECO:0000313" key="4">
    <source>
        <dbReference type="Proteomes" id="UP000032483"/>
    </source>
</evidence>
<evidence type="ECO:0000313" key="5">
    <source>
        <dbReference type="Proteomes" id="UP000053433"/>
    </source>
</evidence>
<dbReference type="PANTHER" id="PTHR18964">
    <property type="entry name" value="ROK (REPRESSOR, ORF, KINASE) FAMILY"/>
    <property type="match status" value="1"/>
</dbReference>
<dbReference type="GeneID" id="42857860"/>
<dbReference type="InterPro" id="IPR043129">
    <property type="entry name" value="ATPase_NBD"/>
</dbReference>
<keyword evidence="4" id="KW-1185">Reference proteome</keyword>
<dbReference type="Proteomes" id="UP000053433">
    <property type="component" value="Unassembled WGS sequence"/>
</dbReference>